<dbReference type="PATRIC" id="fig|751945.3.peg.655"/>
<dbReference type="HOGENOM" id="CLU_017584_0_6_0"/>
<dbReference type="GO" id="GO:1901605">
    <property type="term" value="P:alpha-amino acid metabolic process"/>
    <property type="evidence" value="ECO:0007669"/>
    <property type="project" value="TreeGrafter"/>
</dbReference>
<comment type="similarity">
    <text evidence="2">Belongs to the class-I pyridoxal-phosphate-dependent aminotransferase family.</text>
</comment>
<dbReference type="KEGG" id="tos:Theos_0667"/>
<dbReference type="GO" id="GO:0008483">
    <property type="term" value="F:transaminase activity"/>
    <property type="evidence" value="ECO:0007669"/>
    <property type="project" value="UniProtKB-KW"/>
</dbReference>
<evidence type="ECO:0000256" key="5">
    <source>
        <dbReference type="ARBA" id="ARBA00022679"/>
    </source>
</evidence>
<dbReference type="FunFam" id="3.40.640.10:FF:000053">
    <property type="entry name" value="Aminotransferase, class I"/>
    <property type="match status" value="1"/>
</dbReference>
<evidence type="ECO:0000256" key="2">
    <source>
        <dbReference type="ARBA" id="ARBA00007441"/>
    </source>
</evidence>
<evidence type="ECO:0000256" key="3">
    <source>
        <dbReference type="ARBA" id="ARBA00011738"/>
    </source>
</evidence>
<dbReference type="PANTHER" id="PTHR42790">
    <property type="entry name" value="AMINOTRANSFERASE"/>
    <property type="match status" value="1"/>
</dbReference>
<comment type="cofactor">
    <cofactor evidence="1">
        <name>pyridoxal 5'-phosphate</name>
        <dbReference type="ChEBI" id="CHEBI:597326"/>
    </cofactor>
</comment>
<dbReference type="InterPro" id="IPR004839">
    <property type="entry name" value="Aminotransferase_I/II_large"/>
</dbReference>
<keyword evidence="4 8" id="KW-0032">Aminotransferase</keyword>
<evidence type="ECO:0000313" key="9">
    <source>
        <dbReference type="Proteomes" id="UP000000211"/>
    </source>
</evidence>
<dbReference type="InterPro" id="IPR015424">
    <property type="entry name" value="PyrdxlP-dep_Trfase"/>
</dbReference>
<dbReference type="Proteomes" id="UP000000211">
    <property type="component" value="Chromosome"/>
</dbReference>
<organism evidence="8 9">
    <name type="scientific">Thermus oshimai JL-2</name>
    <dbReference type="NCBI Taxonomy" id="751945"/>
    <lineage>
        <taxon>Bacteria</taxon>
        <taxon>Thermotogati</taxon>
        <taxon>Deinococcota</taxon>
        <taxon>Deinococci</taxon>
        <taxon>Thermales</taxon>
        <taxon>Thermaceae</taxon>
        <taxon>Thermus</taxon>
    </lineage>
</organism>
<dbReference type="OrthoDB" id="9808770at2"/>
<dbReference type="Gene3D" id="3.90.1150.10">
    <property type="entry name" value="Aspartate Aminotransferase, domain 1"/>
    <property type="match status" value="1"/>
</dbReference>
<evidence type="ECO:0000259" key="7">
    <source>
        <dbReference type="Pfam" id="PF00155"/>
    </source>
</evidence>
<keyword evidence="9" id="KW-1185">Reference proteome</keyword>
<dbReference type="Pfam" id="PF00155">
    <property type="entry name" value="Aminotran_1_2"/>
    <property type="match status" value="1"/>
</dbReference>
<gene>
    <name evidence="8" type="ORF">Theos_0667</name>
</gene>
<feature type="domain" description="Aminotransferase class I/classII large" evidence="7">
    <location>
        <begin position="50"/>
        <end position="386"/>
    </location>
</feature>
<dbReference type="SUPFAM" id="SSF53383">
    <property type="entry name" value="PLP-dependent transferases"/>
    <property type="match status" value="1"/>
</dbReference>
<dbReference type="CDD" id="cd00609">
    <property type="entry name" value="AAT_like"/>
    <property type="match status" value="1"/>
</dbReference>
<evidence type="ECO:0000313" key="8">
    <source>
        <dbReference type="EMBL" id="AFV75729.1"/>
    </source>
</evidence>
<evidence type="ECO:0000256" key="4">
    <source>
        <dbReference type="ARBA" id="ARBA00022576"/>
    </source>
</evidence>
<dbReference type="STRING" id="751945.Theos_0667"/>
<sequence length="399" mass="43836">MKPVDWSSLFGQGAERIQASTIRELLKLTQRPGILSFAGGLPAPELFPKEEAAEAAAKLLRERGEVALQYGPTEGYAPLRAFVGAWLGVDPEEVLITTGSQQALDLLGKVFLEEGSPVLLEAPSYLGAIQAFRAYGPRFLTVPTGEEGPDLEALREALLRERPRFLYLIPSFQNPASGLMPLAKRQKLLELVTEAGVVVVEDDAYRELYFGERRLPSLFELARSAGYEGVIYLSSFSKILAPGLRVAFAVAPKEALKKLVQAKQGVDLHTPTLNQMLVLELLKEGLPARLERVRRVYREKAQAMLEALDSAMPQGVRYTRPQGGMFVWMELPEGVSSEELFQKAIAEGVAFVPGGPFFANGGGENTLRLSYATMDRARIQEGVKRLARALESLLPLKAR</sequence>
<dbReference type="PANTHER" id="PTHR42790:SF19">
    <property type="entry name" value="KYNURENINE_ALPHA-AMINOADIPATE AMINOTRANSFERASE, MITOCHONDRIAL"/>
    <property type="match status" value="1"/>
</dbReference>
<protein>
    <submittedName>
        <fullName evidence="8">Transcriptional regulator with HTH domain and aminotransferase domain</fullName>
    </submittedName>
</protein>
<keyword evidence="6" id="KW-0663">Pyridoxal phosphate</keyword>
<dbReference type="InterPro" id="IPR050859">
    <property type="entry name" value="Class-I_PLP-dep_aminotransf"/>
</dbReference>
<dbReference type="InterPro" id="IPR015422">
    <property type="entry name" value="PyrdxlP-dep_Trfase_small"/>
</dbReference>
<dbReference type="EMBL" id="CP003249">
    <property type="protein sequence ID" value="AFV75729.1"/>
    <property type="molecule type" value="Genomic_DNA"/>
</dbReference>
<reference evidence="8 9" key="1">
    <citation type="journal article" date="2013" name="Genome Announc.">
        <title>Whole Genome Sequencing of Thermus oshimai JL-2 and Thermus thermophilus JL-18, Incomplete Denitrifiers from the United States Great Basin.</title>
        <authorList>
            <person name="Murugapiran S.K."/>
            <person name="Huntemann M."/>
            <person name="Wei C.L."/>
            <person name="Han J."/>
            <person name="Detter J.C."/>
            <person name="Han C.S."/>
            <person name="Erkkila T.H."/>
            <person name="Teshima H."/>
            <person name="Chen A."/>
            <person name="Kyrpides N."/>
            <person name="Mavrommatis K."/>
            <person name="Markowitz V."/>
            <person name="Szeto E."/>
            <person name="Ivanova N."/>
            <person name="Pagani I."/>
            <person name="Lam J."/>
            <person name="McDonald A.I."/>
            <person name="Dodsworth J.A."/>
            <person name="Pati A."/>
            <person name="Goodwin L."/>
            <person name="Peters L."/>
            <person name="Pitluck S."/>
            <person name="Woyke T."/>
            <person name="Hedlund B.P."/>
        </authorList>
    </citation>
    <scope>NUCLEOTIDE SEQUENCE</scope>
    <source>
        <strain evidence="8 9">JL-2</strain>
    </source>
</reference>
<name>K7R495_THEOS</name>
<dbReference type="Gene3D" id="3.40.640.10">
    <property type="entry name" value="Type I PLP-dependent aspartate aminotransferase-like (Major domain)"/>
    <property type="match status" value="1"/>
</dbReference>
<dbReference type="AlphaFoldDB" id="K7R495"/>
<proteinExistence type="inferred from homology"/>
<dbReference type="eggNOG" id="COG1167">
    <property type="taxonomic scope" value="Bacteria"/>
</dbReference>
<keyword evidence="5 8" id="KW-0808">Transferase</keyword>
<dbReference type="InterPro" id="IPR015421">
    <property type="entry name" value="PyrdxlP-dep_Trfase_major"/>
</dbReference>
<dbReference type="GO" id="GO:0030170">
    <property type="term" value="F:pyridoxal phosphate binding"/>
    <property type="evidence" value="ECO:0007669"/>
    <property type="project" value="InterPro"/>
</dbReference>
<evidence type="ECO:0000256" key="6">
    <source>
        <dbReference type="ARBA" id="ARBA00022898"/>
    </source>
</evidence>
<dbReference type="RefSeq" id="WP_016328923.1">
    <property type="nucleotide sequence ID" value="NC_019386.1"/>
</dbReference>
<comment type="subunit">
    <text evidence="3">Homodimer.</text>
</comment>
<accession>K7R495</accession>
<evidence type="ECO:0000256" key="1">
    <source>
        <dbReference type="ARBA" id="ARBA00001933"/>
    </source>
</evidence>